<evidence type="ECO:0000313" key="2">
    <source>
        <dbReference type="EMBL" id="MVX59349.1"/>
    </source>
</evidence>
<dbReference type="OrthoDB" id="2237539at2"/>
<dbReference type="RefSeq" id="WP_160333128.1">
    <property type="nucleotide sequence ID" value="NZ_WSRS01000062.1"/>
</dbReference>
<gene>
    <name evidence="2" type="ORF">E5983_06830</name>
</gene>
<accession>A0A7X3KCL0</accession>
<dbReference type="EMBL" id="WSRS01000062">
    <property type="protein sequence ID" value="MVX59349.1"/>
    <property type="molecule type" value="Genomic_DNA"/>
</dbReference>
<reference evidence="2 3" key="1">
    <citation type="submission" date="2019-12" db="EMBL/GenBank/DDBJ databases">
        <title>Microbes associate with the intestines of laboratory mice.</title>
        <authorList>
            <person name="Navarre W."/>
            <person name="Wong E."/>
        </authorList>
    </citation>
    <scope>NUCLEOTIDE SEQUENCE [LARGE SCALE GENOMIC DNA]</scope>
    <source>
        <strain evidence="2 3">NM51_B2-22</strain>
    </source>
</reference>
<dbReference type="Proteomes" id="UP000461595">
    <property type="component" value="Unassembled WGS sequence"/>
</dbReference>
<protein>
    <recommendedName>
        <fullName evidence="4">V-type ATP synthase subunit G</fullName>
    </recommendedName>
</protein>
<name>A0A7X3KCL0_9STRE</name>
<organism evidence="2 3">
    <name type="scientific">Streptococcus danieliae</name>
    <dbReference type="NCBI Taxonomy" id="747656"/>
    <lineage>
        <taxon>Bacteria</taxon>
        <taxon>Bacillati</taxon>
        <taxon>Bacillota</taxon>
        <taxon>Bacilli</taxon>
        <taxon>Lactobacillales</taxon>
        <taxon>Streptococcaceae</taxon>
        <taxon>Streptococcus</taxon>
    </lineage>
</organism>
<feature type="coiled-coil region" evidence="1">
    <location>
        <begin position="9"/>
        <end position="70"/>
    </location>
</feature>
<evidence type="ECO:0000256" key="1">
    <source>
        <dbReference type="SAM" id="Coils"/>
    </source>
</evidence>
<evidence type="ECO:0000313" key="3">
    <source>
        <dbReference type="Proteomes" id="UP000461595"/>
    </source>
</evidence>
<evidence type="ECO:0008006" key="4">
    <source>
        <dbReference type="Google" id="ProtNLM"/>
    </source>
</evidence>
<comment type="caution">
    <text evidence="2">The sequence shown here is derived from an EMBL/GenBank/DDBJ whole genome shotgun (WGS) entry which is preliminary data.</text>
</comment>
<dbReference type="AlphaFoldDB" id="A0A7X3KCL0"/>
<proteinExistence type="predicted"/>
<keyword evidence="1" id="KW-0175">Coiled coil</keyword>
<sequence length="107" mass="12636">MSDSIFTTMENIEREAQLIVEEYEEQIQEARARSERELSQLLQERQADYQAEYEQLAQQLLSDKQALDQEVADKIQANEQTIQQVSMNYKEEFVEKIVSRVVAYYGH</sequence>